<evidence type="ECO:0000313" key="1">
    <source>
        <dbReference type="EMBL" id="KXG35858.1"/>
    </source>
</evidence>
<proteinExistence type="predicted"/>
<keyword evidence="2" id="KW-1185">Reference proteome</keyword>
<reference evidence="1 2" key="1">
    <citation type="journal article" date="2009" name="Nature">
        <title>The Sorghum bicolor genome and the diversification of grasses.</title>
        <authorList>
            <person name="Paterson A.H."/>
            <person name="Bowers J.E."/>
            <person name="Bruggmann R."/>
            <person name="Dubchak I."/>
            <person name="Grimwood J."/>
            <person name="Gundlach H."/>
            <person name="Haberer G."/>
            <person name="Hellsten U."/>
            <person name="Mitros T."/>
            <person name="Poliakov A."/>
            <person name="Schmutz J."/>
            <person name="Spannagl M."/>
            <person name="Tang H."/>
            <person name="Wang X."/>
            <person name="Wicker T."/>
            <person name="Bharti A.K."/>
            <person name="Chapman J."/>
            <person name="Feltus F.A."/>
            <person name="Gowik U."/>
            <person name="Grigoriev I.V."/>
            <person name="Lyons E."/>
            <person name="Maher C.A."/>
            <person name="Martis M."/>
            <person name="Narechania A."/>
            <person name="Otillar R.P."/>
            <person name="Penning B.W."/>
            <person name="Salamov A.A."/>
            <person name="Wang Y."/>
            <person name="Zhang L."/>
            <person name="Carpita N.C."/>
            <person name="Freeling M."/>
            <person name="Gingle A.R."/>
            <person name="Hash C.T."/>
            <person name="Keller B."/>
            <person name="Klein P."/>
            <person name="Kresovich S."/>
            <person name="McCann M.C."/>
            <person name="Ming R."/>
            <person name="Peterson D.G."/>
            <person name="Mehboob-ur-Rahman"/>
            <person name="Ware D."/>
            <person name="Westhoff P."/>
            <person name="Mayer K.F."/>
            <person name="Messing J."/>
            <person name="Rokhsar D.S."/>
        </authorList>
    </citation>
    <scope>NUCLEOTIDE SEQUENCE [LARGE SCALE GENOMIC DNA]</scope>
    <source>
        <strain evidence="2">cv. BTx623</strain>
    </source>
</reference>
<dbReference type="InParanoid" id="A0A1B6QD62"/>
<dbReference type="Proteomes" id="UP000000768">
    <property type="component" value="Chromosome 2"/>
</dbReference>
<dbReference type="AlphaFoldDB" id="A0A1B6QD62"/>
<gene>
    <name evidence="1" type="ORF">SORBI_3002G239500</name>
</gene>
<evidence type="ECO:0000313" key="2">
    <source>
        <dbReference type="Proteomes" id="UP000000768"/>
    </source>
</evidence>
<accession>A0A1B6QD62</accession>
<dbReference type="Gramene" id="KXG35858">
    <property type="protein sequence ID" value="KXG35858"/>
    <property type="gene ID" value="SORBI_3002G239500"/>
</dbReference>
<sequence length="31" mass="3511">MEADDGRRELRDLQNHLRLISKDAAEISNGS</sequence>
<dbReference type="EMBL" id="CM000761">
    <property type="protein sequence ID" value="KXG35858.1"/>
    <property type="molecule type" value="Genomic_DNA"/>
</dbReference>
<name>A0A1B6QD62_SORBI</name>
<reference evidence="2" key="2">
    <citation type="journal article" date="2018" name="Plant J.">
        <title>The Sorghum bicolor reference genome: improved assembly, gene annotations, a transcriptome atlas, and signatures of genome organization.</title>
        <authorList>
            <person name="McCormick R.F."/>
            <person name="Truong S.K."/>
            <person name="Sreedasyam A."/>
            <person name="Jenkins J."/>
            <person name="Shu S."/>
            <person name="Sims D."/>
            <person name="Kennedy M."/>
            <person name="Amirebrahimi M."/>
            <person name="Weers B.D."/>
            <person name="McKinley B."/>
            <person name="Mattison A."/>
            <person name="Morishige D.T."/>
            <person name="Grimwood J."/>
            <person name="Schmutz J."/>
            <person name="Mullet J.E."/>
        </authorList>
    </citation>
    <scope>NUCLEOTIDE SEQUENCE [LARGE SCALE GENOMIC DNA]</scope>
    <source>
        <strain evidence="2">cv. BTx623</strain>
    </source>
</reference>
<organism evidence="1 2">
    <name type="scientific">Sorghum bicolor</name>
    <name type="common">Sorghum</name>
    <name type="synonym">Sorghum vulgare</name>
    <dbReference type="NCBI Taxonomy" id="4558"/>
    <lineage>
        <taxon>Eukaryota</taxon>
        <taxon>Viridiplantae</taxon>
        <taxon>Streptophyta</taxon>
        <taxon>Embryophyta</taxon>
        <taxon>Tracheophyta</taxon>
        <taxon>Spermatophyta</taxon>
        <taxon>Magnoliopsida</taxon>
        <taxon>Liliopsida</taxon>
        <taxon>Poales</taxon>
        <taxon>Poaceae</taxon>
        <taxon>PACMAD clade</taxon>
        <taxon>Panicoideae</taxon>
        <taxon>Andropogonodae</taxon>
        <taxon>Andropogoneae</taxon>
        <taxon>Sorghinae</taxon>
        <taxon>Sorghum</taxon>
    </lineage>
</organism>
<protein>
    <submittedName>
        <fullName evidence="1">Uncharacterized protein</fullName>
    </submittedName>
</protein>